<dbReference type="RefSeq" id="WP_188314615.1">
    <property type="nucleotide sequence ID" value="NZ_JABTCG010000004.1"/>
</dbReference>
<sequence length="105" mass="11832">MILSQSNTLTQDINAARKAGYLIEFYFRNGKLIGRNPNRSYSPSDCFLVEHCRHEGMSDPGDASILFLIQCADGQKGYLSSAYGIYANTELIDFIRSMKKMNNPK</sequence>
<protein>
    <recommendedName>
        <fullName evidence="3">Phosphoribosylpyrophosphate synthetase</fullName>
    </recommendedName>
</protein>
<keyword evidence="2" id="KW-1185">Reference proteome</keyword>
<dbReference type="Proteomes" id="UP000598350">
    <property type="component" value="Unassembled WGS sequence"/>
</dbReference>
<reference evidence="1 2" key="1">
    <citation type="submission" date="2020-05" db="EMBL/GenBank/DDBJ databases">
        <title>The draft genome sequence of Maribacter arenosus CAU 1321.</title>
        <authorList>
            <person name="Mu L."/>
        </authorList>
    </citation>
    <scope>NUCLEOTIDE SEQUENCE [LARGE SCALE GENOMIC DNA]</scope>
    <source>
        <strain evidence="1 2">CAU 1321</strain>
    </source>
</reference>
<evidence type="ECO:0000313" key="2">
    <source>
        <dbReference type="Proteomes" id="UP000598350"/>
    </source>
</evidence>
<name>A0ABR7VF01_9FLAO</name>
<organism evidence="1 2">
    <name type="scientific">Maribacter arenosus</name>
    <dbReference type="NCBI Taxonomy" id="1854708"/>
    <lineage>
        <taxon>Bacteria</taxon>
        <taxon>Pseudomonadati</taxon>
        <taxon>Bacteroidota</taxon>
        <taxon>Flavobacteriia</taxon>
        <taxon>Flavobacteriales</taxon>
        <taxon>Flavobacteriaceae</taxon>
        <taxon>Maribacter</taxon>
    </lineage>
</organism>
<evidence type="ECO:0000313" key="1">
    <source>
        <dbReference type="EMBL" id="MBD0851506.1"/>
    </source>
</evidence>
<evidence type="ECO:0008006" key="3">
    <source>
        <dbReference type="Google" id="ProtNLM"/>
    </source>
</evidence>
<accession>A0ABR7VF01</accession>
<gene>
    <name evidence="1" type="ORF">HPE63_12570</name>
</gene>
<dbReference type="EMBL" id="JABTCG010000004">
    <property type="protein sequence ID" value="MBD0851506.1"/>
    <property type="molecule type" value="Genomic_DNA"/>
</dbReference>
<proteinExistence type="predicted"/>
<comment type="caution">
    <text evidence="1">The sequence shown here is derived from an EMBL/GenBank/DDBJ whole genome shotgun (WGS) entry which is preliminary data.</text>
</comment>